<feature type="transmembrane region" description="Helical" evidence="6">
    <location>
        <begin position="38"/>
        <end position="61"/>
    </location>
</feature>
<comment type="caution">
    <text evidence="7">The sequence shown here is derived from an EMBL/GenBank/DDBJ whole genome shotgun (WGS) entry which is preliminary data.</text>
</comment>
<dbReference type="Pfam" id="PF03239">
    <property type="entry name" value="FTR1"/>
    <property type="match status" value="1"/>
</dbReference>
<evidence type="ECO:0000256" key="1">
    <source>
        <dbReference type="ARBA" id="ARBA00004141"/>
    </source>
</evidence>
<gene>
    <name evidence="7" type="ORF">L3081_02615</name>
</gene>
<accession>A0ABS9WZ39</accession>
<dbReference type="EMBL" id="JAKKSL010000001">
    <property type="protein sequence ID" value="MCI2282491.1"/>
    <property type="molecule type" value="Genomic_DNA"/>
</dbReference>
<organism evidence="7 8">
    <name type="scientific">Colwellia maritima</name>
    <dbReference type="NCBI Taxonomy" id="2912588"/>
    <lineage>
        <taxon>Bacteria</taxon>
        <taxon>Pseudomonadati</taxon>
        <taxon>Pseudomonadota</taxon>
        <taxon>Gammaproteobacteria</taxon>
        <taxon>Alteromonadales</taxon>
        <taxon>Colwelliaceae</taxon>
        <taxon>Colwellia</taxon>
    </lineage>
</organism>
<evidence type="ECO:0000256" key="5">
    <source>
        <dbReference type="ARBA" id="ARBA00023136"/>
    </source>
</evidence>
<comment type="similarity">
    <text evidence="2">Belongs to the oxidase-dependent Fe transporter (OFeT) (TC 9.A.10.1) family.</text>
</comment>
<evidence type="ECO:0000256" key="4">
    <source>
        <dbReference type="ARBA" id="ARBA00022989"/>
    </source>
</evidence>
<dbReference type="InterPro" id="IPR004923">
    <property type="entry name" value="FTR1/Fip1/EfeU"/>
</dbReference>
<evidence type="ECO:0000313" key="7">
    <source>
        <dbReference type="EMBL" id="MCI2282491.1"/>
    </source>
</evidence>
<keyword evidence="8" id="KW-1185">Reference proteome</keyword>
<keyword evidence="5 6" id="KW-0472">Membrane</keyword>
<reference evidence="7" key="1">
    <citation type="submission" date="2022-01" db="EMBL/GenBank/DDBJ databases">
        <title>Colwellia maritima, isolated from seawater.</title>
        <authorList>
            <person name="Kristyanto S."/>
            <person name="Jung J."/>
            <person name="Jeon C.O."/>
        </authorList>
    </citation>
    <scope>NUCLEOTIDE SEQUENCE</scope>
    <source>
        <strain evidence="7">MSW7</strain>
    </source>
</reference>
<dbReference type="PANTHER" id="PTHR31632">
    <property type="entry name" value="IRON TRANSPORTER FTH1"/>
    <property type="match status" value="1"/>
</dbReference>
<evidence type="ECO:0000256" key="3">
    <source>
        <dbReference type="ARBA" id="ARBA00022692"/>
    </source>
</evidence>
<comment type="subcellular location">
    <subcellularLocation>
        <location evidence="1">Membrane</location>
        <topology evidence="1">Multi-pass membrane protein</topology>
    </subcellularLocation>
</comment>
<dbReference type="PANTHER" id="PTHR31632:SF2">
    <property type="entry name" value="PLASMA MEMBRANE IRON PERMEASE"/>
    <property type="match status" value="1"/>
</dbReference>
<evidence type="ECO:0000256" key="6">
    <source>
        <dbReference type="SAM" id="Phobius"/>
    </source>
</evidence>
<feature type="transmembrane region" description="Helical" evidence="6">
    <location>
        <begin position="73"/>
        <end position="97"/>
    </location>
</feature>
<keyword evidence="4 6" id="KW-1133">Transmembrane helix</keyword>
<dbReference type="Proteomes" id="UP001139646">
    <property type="component" value="Unassembled WGS sequence"/>
</dbReference>
<protein>
    <submittedName>
        <fullName evidence="7">FTR1 family protein</fullName>
    </submittedName>
</protein>
<evidence type="ECO:0000256" key="2">
    <source>
        <dbReference type="ARBA" id="ARBA00008333"/>
    </source>
</evidence>
<sequence>MWGITGLAFIAVYREVFETVLFYQSLLTQTTSSQQLAVLSGFGTAVVLLIILAWLMIKYSIKLPIARFFSTTTYLLLALSFILAGKGIMALQEAAIISITPLPIEFNIAWLGINSTWQGIIMQLSILICSSALLFKPWLKKK</sequence>
<name>A0ABS9WZ39_9GAMM</name>
<evidence type="ECO:0000313" key="8">
    <source>
        <dbReference type="Proteomes" id="UP001139646"/>
    </source>
</evidence>
<keyword evidence="3 6" id="KW-0812">Transmembrane</keyword>
<feature type="transmembrane region" description="Helical" evidence="6">
    <location>
        <begin position="117"/>
        <end position="135"/>
    </location>
</feature>
<proteinExistence type="inferred from homology"/>
<dbReference type="RefSeq" id="WP_242283255.1">
    <property type="nucleotide sequence ID" value="NZ_JAKKSL010000001.1"/>
</dbReference>